<organism evidence="5">
    <name type="scientific">Schistosoma curassoni</name>
    <dbReference type="NCBI Taxonomy" id="6186"/>
    <lineage>
        <taxon>Eukaryota</taxon>
        <taxon>Metazoa</taxon>
        <taxon>Spiralia</taxon>
        <taxon>Lophotrochozoa</taxon>
        <taxon>Platyhelminthes</taxon>
        <taxon>Trematoda</taxon>
        <taxon>Digenea</taxon>
        <taxon>Strigeidida</taxon>
        <taxon>Schistosomatoidea</taxon>
        <taxon>Schistosomatidae</taxon>
        <taxon>Schistosoma</taxon>
    </lineage>
</organism>
<gene>
    <name evidence="3" type="ORF">SCUD_LOCUS18607</name>
</gene>
<dbReference type="Proteomes" id="UP000279833">
    <property type="component" value="Unassembled WGS sequence"/>
</dbReference>
<accession>A0A183KU67</accession>
<name>A0A183KU67_9TREM</name>
<dbReference type="Pfam" id="PF19012">
    <property type="entry name" value="DUF5741"/>
    <property type="match status" value="1"/>
</dbReference>
<reference evidence="3 4" key="2">
    <citation type="submission" date="2018-11" db="EMBL/GenBank/DDBJ databases">
        <authorList>
            <consortium name="Pathogen Informatics"/>
        </authorList>
    </citation>
    <scope>NUCLEOTIDE SEQUENCE [LARGE SCALE GENOMIC DNA]</scope>
    <source>
        <strain evidence="3">Dakar</strain>
        <strain evidence="4">Dakar, Senegal</strain>
    </source>
</reference>
<keyword evidence="4" id="KW-1185">Reference proteome</keyword>
<dbReference type="EMBL" id="UZAK01041253">
    <property type="protein sequence ID" value="VDP66346.1"/>
    <property type="molecule type" value="Genomic_DNA"/>
</dbReference>
<dbReference type="STRING" id="6186.A0A183KU67"/>
<evidence type="ECO:0000313" key="3">
    <source>
        <dbReference type="EMBL" id="VDP66346.1"/>
    </source>
</evidence>
<evidence type="ECO:0000259" key="2">
    <source>
        <dbReference type="Pfam" id="PF19012"/>
    </source>
</evidence>
<protein>
    <submittedName>
        <fullName evidence="5">DUF5741 domain-containing protein</fullName>
    </submittedName>
</protein>
<sequence length="171" mass="19173">KFGTALKEIERLRGVIQQDKERAGGVLEELKDLRQKVLRKNQRIRDLENDVARLKACLSKVNAGGVQINDSSARLLSEPEQRRGCECQLESFDQVNADQSNGVHSSITASLLRCPATPRNDSTENLLDQLADYTVSYDSVSMDNTHDPVSSINNEELAATFRNEDCKYVLY</sequence>
<reference evidence="5" key="1">
    <citation type="submission" date="2016-06" db="UniProtKB">
        <authorList>
            <consortium name="WormBaseParasite"/>
        </authorList>
    </citation>
    <scope>IDENTIFICATION</scope>
</reference>
<evidence type="ECO:0000313" key="4">
    <source>
        <dbReference type="Proteomes" id="UP000279833"/>
    </source>
</evidence>
<feature type="coiled-coil region" evidence="1">
    <location>
        <begin position="16"/>
        <end position="57"/>
    </location>
</feature>
<evidence type="ECO:0000256" key="1">
    <source>
        <dbReference type="SAM" id="Coils"/>
    </source>
</evidence>
<proteinExistence type="predicted"/>
<dbReference type="WBParaSite" id="SCUD_0001861001-mRNA-1">
    <property type="protein sequence ID" value="SCUD_0001861001-mRNA-1"/>
    <property type="gene ID" value="SCUD_0001861001"/>
</dbReference>
<evidence type="ECO:0000313" key="5">
    <source>
        <dbReference type="WBParaSite" id="SCUD_0001861001-mRNA-1"/>
    </source>
</evidence>
<feature type="domain" description="DUF5741" evidence="2">
    <location>
        <begin position="5"/>
        <end position="48"/>
    </location>
</feature>
<keyword evidence="1" id="KW-0175">Coiled coil</keyword>
<dbReference type="InterPro" id="IPR043979">
    <property type="entry name" value="DUF5741"/>
</dbReference>
<dbReference type="AlphaFoldDB" id="A0A183KU67"/>